<reference evidence="2" key="1">
    <citation type="submission" date="2022-12" db="EMBL/GenBank/DDBJ databases">
        <title>Bacterial isolates from different developmental stages of Nematostella vectensis.</title>
        <authorList>
            <person name="Fraune S."/>
        </authorList>
    </citation>
    <scope>NUCLEOTIDE SEQUENCE</scope>
    <source>
        <strain evidence="2">G21632-S1</strain>
    </source>
</reference>
<evidence type="ECO:0000313" key="2">
    <source>
        <dbReference type="EMBL" id="MCZ4296579.1"/>
    </source>
</evidence>
<dbReference type="InterPro" id="IPR045526">
    <property type="entry name" value="DUF6471"/>
</dbReference>
<evidence type="ECO:0000259" key="1">
    <source>
        <dbReference type="Pfam" id="PF20075"/>
    </source>
</evidence>
<name>A0ABT4LTU7_9PROT</name>
<sequence>MSDVDAQYQTRAKNILKAELKRRGLTYRELAERLTNLGSPESERNLTNKISRGSFTTAFFIMCMDAIGAKDVQLA</sequence>
<keyword evidence="3" id="KW-1185">Reference proteome</keyword>
<dbReference type="Proteomes" id="UP001083770">
    <property type="component" value="Unassembled WGS sequence"/>
</dbReference>
<dbReference type="Pfam" id="PF20075">
    <property type="entry name" value="DUF6471"/>
    <property type="match status" value="1"/>
</dbReference>
<gene>
    <name evidence="2" type="ORF">O4G74_00765</name>
</gene>
<proteinExistence type="predicted"/>
<comment type="caution">
    <text evidence="2">The sequence shown here is derived from an EMBL/GenBank/DDBJ whole genome shotgun (WGS) entry which is preliminary data.</text>
</comment>
<protein>
    <submittedName>
        <fullName evidence="2">DUF6471 domain-containing protein</fullName>
    </submittedName>
</protein>
<organism evidence="2 3">
    <name type="scientific">Henriciella marina</name>
    <dbReference type="NCBI Taxonomy" id="453851"/>
    <lineage>
        <taxon>Bacteria</taxon>
        <taxon>Pseudomonadati</taxon>
        <taxon>Pseudomonadota</taxon>
        <taxon>Alphaproteobacteria</taxon>
        <taxon>Hyphomonadales</taxon>
        <taxon>Hyphomonadaceae</taxon>
        <taxon>Henriciella</taxon>
    </lineage>
</organism>
<dbReference type="RefSeq" id="WP_269400771.1">
    <property type="nucleotide sequence ID" value="NZ_JAPWGW010000001.1"/>
</dbReference>
<dbReference type="EMBL" id="JAPWGW010000001">
    <property type="protein sequence ID" value="MCZ4296579.1"/>
    <property type="molecule type" value="Genomic_DNA"/>
</dbReference>
<evidence type="ECO:0000313" key="3">
    <source>
        <dbReference type="Proteomes" id="UP001083770"/>
    </source>
</evidence>
<accession>A0ABT4LTU7</accession>
<feature type="domain" description="DUF6471" evidence="1">
    <location>
        <begin position="8"/>
        <end position="71"/>
    </location>
</feature>